<organism evidence="2 3">
    <name type="scientific">Marine Group I thaumarchaeote SCGC AAA799-E16</name>
    <dbReference type="NCBI Taxonomy" id="1502292"/>
    <lineage>
        <taxon>Archaea</taxon>
        <taxon>Nitrososphaerota</taxon>
        <taxon>Marine Group I</taxon>
    </lineage>
</organism>
<comment type="caution">
    <text evidence="2">The sequence shown here is derived from an EMBL/GenBank/DDBJ whole genome shotgun (WGS) entry which is preliminary data.</text>
</comment>
<dbReference type="InterPro" id="IPR036188">
    <property type="entry name" value="FAD/NAD-bd_sf"/>
</dbReference>
<dbReference type="EMBL" id="JNVL01000037">
    <property type="protein sequence ID" value="KER05652.1"/>
    <property type="molecule type" value="Genomic_DNA"/>
</dbReference>
<dbReference type="Gene3D" id="3.50.50.60">
    <property type="entry name" value="FAD/NAD(P)-binding domain"/>
    <property type="match status" value="1"/>
</dbReference>
<feature type="region of interest" description="Disordered" evidence="1">
    <location>
        <begin position="1"/>
        <end position="20"/>
    </location>
</feature>
<dbReference type="SUPFAM" id="SSF51905">
    <property type="entry name" value="FAD/NAD(P)-binding domain"/>
    <property type="match status" value="1"/>
</dbReference>
<feature type="compositionally biased region" description="Polar residues" evidence="1">
    <location>
        <begin position="1"/>
        <end position="12"/>
    </location>
</feature>
<dbReference type="Proteomes" id="UP000028027">
    <property type="component" value="Unassembled WGS sequence"/>
</dbReference>
<dbReference type="PANTHER" id="PTHR42685:SF18">
    <property type="entry name" value="DIGERANYLGERANYLGLYCEROPHOSPHOLIPID REDUCTASE"/>
    <property type="match status" value="1"/>
</dbReference>
<dbReference type="AlphaFoldDB" id="A0A081S3Z9"/>
<sequence>LERNTAIQNPKLSQDPEDINNNSGIFQVSVRRQNDCMVSGGYVMVGDSAWMPKPIDAGGIGPALIAGTILGNNVAKALEANDVSEAGLWQYNLDFIKEYGYKTAGLELFRRLVQQMTNEQISYGMKHFLGNLDVESISKGEHPDFSGLGKIGMIIRGAMNKTVADGLRYTSKENQWLVEHYNNYPKDPSGFDEWNKTLHGRMDAAFAKVEAFGK</sequence>
<feature type="non-terminal residue" evidence="2">
    <location>
        <position position="1"/>
    </location>
</feature>
<evidence type="ECO:0000313" key="3">
    <source>
        <dbReference type="Proteomes" id="UP000028027"/>
    </source>
</evidence>
<evidence type="ECO:0000256" key="1">
    <source>
        <dbReference type="SAM" id="MobiDB-lite"/>
    </source>
</evidence>
<evidence type="ECO:0000313" key="2">
    <source>
        <dbReference type="EMBL" id="KER05652.1"/>
    </source>
</evidence>
<accession>A0A081S3Z9</accession>
<proteinExistence type="predicted"/>
<protein>
    <submittedName>
        <fullName evidence="2">Digeranylgeranylglycerophospholipid reductase 2 protein</fullName>
    </submittedName>
</protein>
<name>A0A081S3Z9_9ARCH</name>
<dbReference type="PATRIC" id="fig|1502292.3.peg.1566"/>
<dbReference type="PANTHER" id="PTHR42685">
    <property type="entry name" value="GERANYLGERANYL DIPHOSPHATE REDUCTASE"/>
    <property type="match status" value="1"/>
</dbReference>
<gene>
    <name evidence="2" type="ORF">AAA799E16_01700</name>
</gene>
<reference evidence="2 3" key="1">
    <citation type="submission" date="2014-06" db="EMBL/GenBank/DDBJ databases">
        <authorList>
            <person name="Ngugi D.K."/>
            <person name="Blom J."/>
            <person name="Alam I."/>
            <person name="Rashid M."/>
            <person name="Ba Alawi W."/>
            <person name="Zhang G."/>
            <person name="Hikmawan T."/>
            <person name="Guan Y."/>
            <person name="Antunes A."/>
            <person name="Siam R."/>
            <person name="Eldorry H."/>
            <person name="Bajic V."/>
            <person name="Stingl U."/>
        </authorList>
    </citation>
    <scope>NUCLEOTIDE SEQUENCE [LARGE SCALE GENOMIC DNA]</scope>
    <source>
        <strain evidence="2">SCGC AAA799-E16</strain>
    </source>
</reference>
<dbReference type="InterPro" id="IPR050407">
    <property type="entry name" value="Geranylgeranyl_reductase"/>
</dbReference>
<keyword evidence="3" id="KW-1185">Reference proteome</keyword>